<sequence>MSCADAAVVCLATPPTSPLQSPAPPPPVAEQGVGLGMGWGGWHSAPACCLAGALRKLCHTRRIVRRHLDSPGLRCTVPAGAPPSTGTAELLRFPNLCCSSLDREPSSSASHACTAPSSTGNGCIPGLSCSLLGTNAPSSASPGLIYSSLDKESSSTSASLICSSLDKESRSASSASSAPCRYMKTPFLETFAARPHGPTTPPSSAGDLHRVAPTLVVYDVQLFQLLCSAKLAVEKGLA</sequence>
<evidence type="ECO:0000313" key="1">
    <source>
        <dbReference type="EMBL" id="MQM18580.1"/>
    </source>
</evidence>
<comment type="caution">
    <text evidence="1">The sequence shown here is derived from an EMBL/GenBank/DDBJ whole genome shotgun (WGS) entry which is preliminary data.</text>
</comment>
<dbReference type="AlphaFoldDB" id="A0A843XHA2"/>
<gene>
    <name evidence="1" type="ORF">Taro_051575</name>
</gene>
<proteinExistence type="predicted"/>
<organism evidence="1 2">
    <name type="scientific">Colocasia esculenta</name>
    <name type="common">Wild taro</name>
    <name type="synonym">Arum esculentum</name>
    <dbReference type="NCBI Taxonomy" id="4460"/>
    <lineage>
        <taxon>Eukaryota</taxon>
        <taxon>Viridiplantae</taxon>
        <taxon>Streptophyta</taxon>
        <taxon>Embryophyta</taxon>
        <taxon>Tracheophyta</taxon>
        <taxon>Spermatophyta</taxon>
        <taxon>Magnoliopsida</taxon>
        <taxon>Liliopsida</taxon>
        <taxon>Araceae</taxon>
        <taxon>Aroideae</taxon>
        <taxon>Colocasieae</taxon>
        <taxon>Colocasia</taxon>
    </lineage>
</organism>
<keyword evidence="2" id="KW-1185">Reference proteome</keyword>
<dbReference type="Proteomes" id="UP000652761">
    <property type="component" value="Unassembled WGS sequence"/>
</dbReference>
<accession>A0A843XHA2</accession>
<reference evidence="1" key="1">
    <citation type="submission" date="2017-07" db="EMBL/GenBank/DDBJ databases">
        <title>Taro Niue Genome Assembly and Annotation.</title>
        <authorList>
            <person name="Atibalentja N."/>
            <person name="Keating K."/>
            <person name="Fields C.J."/>
        </authorList>
    </citation>
    <scope>NUCLEOTIDE SEQUENCE</scope>
    <source>
        <strain evidence="1">Niue_2</strain>
        <tissue evidence="1">Leaf</tissue>
    </source>
</reference>
<protein>
    <submittedName>
        <fullName evidence="1">Uncharacterized protein</fullName>
    </submittedName>
</protein>
<evidence type="ECO:0000313" key="2">
    <source>
        <dbReference type="Proteomes" id="UP000652761"/>
    </source>
</evidence>
<name>A0A843XHA2_COLES</name>
<dbReference type="EMBL" id="NMUH01008300">
    <property type="protein sequence ID" value="MQM18580.1"/>
    <property type="molecule type" value="Genomic_DNA"/>
</dbReference>